<accession>A0A1Y6EAN3</accession>
<name>A0A1Y6EAN3_9HYPH</name>
<dbReference type="GO" id="GO:0035438">
    <property type="term" value="F:cyclic-di-GMP binding"/>
    <property type="evidence" value="ECO:0007669"/>
    <property type="project" value="InterPro"/>
</dbReference>
<dbReference type="InterPro" id="IPR009875">
    <property type="entry name" value="PilZ_domain"/>
</dbReference>
<dbReference type="OrthoDB" id="7210926at2"/>
<dbReference type="Pfam" id="PF07238">
    <property type="entry name" value="PilZ"/>
    <property type="match status" value="1"/>
</dbReference>
<dbReference type="AlphaFoldDB" id="A0A1Y6EAN3"/>
<dbReference type="EMBL" id="FXWK01000001">
    <property type="protein sequence ID" value="SMQ59615.1"/>
    <property type="molecule type" value="Genomic_DNA"/>
</dbReference>
<evidence type="ECO:0000259" key="1">
    <source>
        <dbReference type="Pfam" id="PF07238"/>
    </source>
</evidence>
<dbReference type="Proteomes" id="UP000194474">
    <property type="component" value="Unassembled WGS sequence"/>
</dbReference>
<protein>
    <submittedName>
        <fullName evidence="2">PilZ domain-containing protein</fullName>
    </submittedName>
</protein>
<gene>
    <name evidence="2" type="ORF">SAMN06295905_0256</name>
</gene>
<dbReference type="SUPFAM" id="SSF141371">
    <property type="entry name" value="PilZ domain-like"/>
    <property type="match status" value="1"/>
</dbReference>
<organism evidence="2 3">
    <name type="scientific">Devosia lucknowensis</name>
    <dbReference type="NCBI Taxonomy" id="1096929"/>
    <lineage>
        <taxon>Bacteria</taxon>
        <taxon>Pseudomonadati</taxon>
        <taxon>Pseudomonadota</taxon>
        <taxon>Alphaproteobacteria</taxon>
        <taxon>Hyphomicrobiales</taxon>
        <taxon>Devosiaceae</taxon>
        <taxon>Devosia</taxon>
    </lineage>
</organism>
<dbReference type="RefSeq" id="WP_086468739.1">
    <property type="nucleotide sequence ID" value="NZ_FXWK01000001.1"/>
</dbReference>
<feature type="domain" description="PilZ" evidence="1">
    <location>
        <begin position="6"/>
        <end position="81"/>
    </location>
</feature>
<keyword evidence="3" id="KW-1185">Reference proteome</keyword>
<sequence>MTADHRSAQRHRTLKGGHIVVNDGFSTFDCTIRNMSDTGAKLLVASSVGIPDRFALAMQDGRNFACEVAWRTENEIGVRFLAR</sequence>
<reference evidence="3" key="1">
    <citation type="submission" date="2017-04" db="EMBL/GenBank/DDBJ databases">
        <authorList>
            <person name="Varghese N."/>
            <person name="Submissions S."/>
        </authorList>
    </citation>
    <scope>NUCLEOTIDE SEQUENCE [LARGE SCALE GENOMIC DNA]</scope>
</reference>
<proteinExistence type="predicted"/>
<evidence type="ECO:0000313" key="2">
    <source>
        <dbReference type="EMBL" id="SMQ59615.1"/>
    </source>
</evidence>
<evidence type="ECO:0000313" key="3">
    <source>
        <dbReference type="Proteomes" id="UP000194474"/>
    </source>
</evidence>